<dbReference type="InterPro" id="IPR047951">
    <property type="entry name" value="Transpos_ISL3"/>
</dbReference>
<evidence type="ECO:0000259" key="2">
    <source>
        <dbReference type="Pfam" id="PF01610"/>
    </source>
</evidence>
<protein>
    <submittedName>
        <fullName evidence="3">Transposase</fullName>
    </submittedName>
</protein>
<evidence type="ECO:0000313" key="3">
    <source>
        <dbReference type="EMBL" id="TCT14115.1"/>
    </source>
</evidence>
<dbReference type="Pfam" id="PF01610">
    <property type="entry name" value="DDE_Tnp_ISL3"/>
    <property type="match status" value="1"/>
</dbReference>
<keyword evidence="1" id="KW-0175">Coiled coil</keyword>
<keyword evidence="4" id="KW-1185">Reference proteome</keyword>
<comment type="caution">
    <text evidence="3">The sequence shown here is derived from an EMBL/GenBank/DDBJ whole genome shotgun (WGS) entry which is preliminary data.</text>
</comment>
<reference evidence="3 4" key="1">
    <citation type="submission" date="2019-03" db="EMBL/GenBank/DDBJ databases">
        <title>Genomic Encyclopedia of Type Strains, Phase IV (KMG-IV): sequencing the most valuable type-strain genomes for metagenomic binning, comparative biology and taxonomic classification.</title>
        <authorList>
            <person name="Goeker M."/>
        </authorList>
    </citation>
    <scope>NUCLEOTIDE SEQUENCE [LARGE SCALE GENOMIC DNA]</scope>
    <source>
        <strain evidence="3 4">DSM 25894</strain>
    </source>
</reference>
<evidence type="ECO:0000313" key="4">
    <source>
        <dbReference type="Proteomes" id="UP000294650"/>
    </source>
</evidence>
<dbReference type="AlphaFoldDB" id="A0A4R3MKX5"/>
<dbReference type="NCBIfam" id="NF033550">
    <property type="entry name" value="transpos_ISL3"/>
    <property type="match status" value="1"/>
</dbReference>
<name>A0A4R3MKX5_9BACI</name>
<evidence type="ECO:0000256" key="1">
    <source>
        <dbReference type="SAM" id="Coils"/>
    </source>
</evidence>
<accession>A0A4R3MKX5</accession>
<sequence length="387" mass="45367">MYKQFTTDILHLQNFRLTHQGERVQNGWILDVEPYPQTHICPLCFQCSTNHERGKRRVLRHAWVSTGENIYLRIPVHRQRCDDCGITWTVEWPGIPARSKVTAHFKKMIARKCNGHTFEAVAKEMGVPPSTVAHWFYEYAREALARPENYEAPTALCMDEFAHKKGHHYSVALMDAHTGHVWQTHPGKSREAIQEALKQYPFEAPNVVATDLVPGMVNTIQEIWPETALVADKFHVIQLFTKALDRARKLDQNYATNHKEIRHQRRLLMTKPEKLKPDEKEILQEWLKQNEDLKKQYEALQDFRSIYENENVQQAKAELEAWCRYYLTEGAGATKKIVKTILQWKDPILNYFRFRLTNAKLEGTNNLIKTLKRRSFGCPNLEKFDMR</sequence>
<dbReference type="OrthoDB" id="6197054at2"/>
<feature type="coiled-coil region" evidence="1">
    <location>
        <begin position="283"/>
        <end position="310"/>
    </location>
</feature>
<dbReference type="InterPro" id="IPR002560">
    <property type="entry name" value="Transposase_DDE"/>
</dbReference>
<feature type="domain" description="Transposase IS204/IS1001/IS1096/IS1165 DDE" evidence="2">
    <location>
        <begin position="156"/>
        <end position="387"/>
    </location>
</feature>
<dbReference type="EMBL" id="SMAN01000046">
    <property type="protein sequence ID" value="TCT14115.1"/>
    <property type="molecule type" value="Genomic_DNA"/>
</dbReference>
<dbReference type="PANTHER" id="PTHR33498:SF1">
    <property type="entry name" value="TRANSPOSASE FOR INSERTION SEQUENCE ELEMENT IS1557"/>
    <property type="match status" value="1"/>
</dbReference>
<dbReference type="PANTHER" id="PTHR33498">
    <property type="entry name" value="TRANSPOSASE FOR INSERTION SEQUENCE ELEMENT IS1557"/>
    <property type="match status" value="1"/>
</dbReference>
<organism evidence="3 4">
    <name type="scientific">Melghiribacillus thermohalophilus</name>
    <dbReference type="NCBI Taxonomy" id="1324956"/>
    <lineage>
        <taxon>Bacteria</taxon>
        <taxon>Bacillati</taxon>
        <taxon>Bacillota</taxon>
        <taxon>Bacilli</taxon>
        <taxon>Bacillales</taxon>
        <taxon>Bacillaceae</taxon>
        <taxon>Melghiribacillus</taxon>
    </lineage>
</organism>
<gene>
    <name evidence="3" type="ORF">EDD68_1461</name>
</gene>
<dbReference type="RefSeq" id="WP_132373331.1">
    <property type="nucleotide sequence ID" value="NZ_SMAN01000046.1"/>
</dbReference>
<dbReference type="Proteomes" id="UP000294650">
    <property type="component" value="Unassembled WGS sequence"/>
</dbReference>
<proteinExistence type="predicted"/>
<feature type="non-terminal residue" evidence="3">
    <location>
        <position position="387"/>
    </location>
</feature>